<evidence type="ECO:0000313" key="1">
    <source>
        <dbReference type="EMBL" id="KAH7908030.1"/>
    </source>
</evidence>
<gene>
    <name evidence="1" type="ORF">BJ138DRAFT_408077</name>
</gene>
<organism evidence="1 2">
    <name type="scientific">Hygrophoropsis aurantiaca</name>
    <dbReference type="NCBI Taxonomy" id="72124"/>
    <lineage>
        <taxon>Eukaryota</taxon>
        <taxon>Fungi</taxon>
        <taxon>Dikarya</taxon>
        <taxon>Basidiomycota</taxon>
        <taxon>Agaricomycotina</taxon>
        <taxon>Agaricomycetes</taxon>
        <taxon>Agaricomycetidae</taxon>
        <taxon>Boletales</taxon>
        <taxon>Coniophorineae</taxon>
        <taxon>Hygrophoropsidaceae</taxon>
        <taxon>Hygrophoropsis</taxon>
    </lineage>
</organism>
<dbReference type="EMBL" id="MU267851">
    <property type="protein sequence ID" value="KAH7908030.1"/>
    <property type="molecule type" value="Genomic_DNA"/>
</dbReference>
<evidence type="ECO:0000313" key="2">
    <source>
        <dbReference type="Proteomes" id="UP000790377"/>
    </source>
</evidence>
<keyword evidence="2" id="KW-1185">Reference proteome</keyword>
<accession>A0ACB8A3W6</accession>
<proteinExistence type="predicted"/>
<reference evidence="1" key="1">
    <citation type="journal article" date="2021" name="New Phytol.">
        <title>Evolutionary innovations through gain and loss of genes in the ectomycorrhizal Boletales.</title>
        <authorList>
            <person name="Wu G."/>
            <person name="Miyauchi S."/>
            <person name="Morin E."/>
            <person name="Kuo A."/>
            <person name="Drula E."/>
            <person name="Varga T."/>
            <person name="Kohler A."/>
            <person name="Feng B."/>
            <person name="Cao Y."/>
            <person name="Lipzen A."/>
            <person name="Daum C."/>
            <person name="Hundley H."/>
            <person name="Pangilinan J."/>
            <person name="Johnson J."/>
            <person name="Barry K."/>
            <person name="LaButti K."/>
            <person name="Ng V."/>
            <person name="Ahrendt S."/>
            <person name="Min B."/>
            <person name="Choi I.G."/>
            <person name="Park H."/>
            <person name="Plett J.M."/>
            <person name="Magnuson J."/>
            <person name="Spatafora J.W."/>
            <person name="Nagy L.G."/>
            <person name="Henrissat B."/>
            <person name="Grigoriev I.V."/>
            <person name="Yang Z.L."/>
            <person name="Xu J."/>
            <person name="Martin F.M."/>
        </authorList>
    </citation>
    <scope>NUCLEOTIDE SEQUENCE</scope>
    <source>
        <strain evidence="1">ATCC 28755</strain>
    </source>
</reference>
<protein>
    <submittedName>
        <fullName evidence="1">Uncharacterized protein</fullName>
    </submittedName>
</protein>
<name>A0ACB8A3W6_9AGAM</name>
<dbReference type="Proteomes" id="UP000790377">
    <property type="component" value="Unassembled WGS sequence"/>
</dbReference>
<comment type="caution">
    <text evidence="1">The sequence shown here is derived from an EMBL/GenBank/DDBJ whole genome shotgun (WGS) entry which is preliminary data.</text>
</comment>
<sequence>MCDIIITIQTTRLLFQQKSQTSYHTKSLIVRLVKLTIETGMITALATSLELLMSVFLTPTSHLIIFYSLSKLYANCLLATLNARLTLPDDTLQSTDGTEQNLRRRTSVRTPRMSNDLEFGFSIDLLPIKSISDTTSHNSPGSENRNEGSSLDVSVDNSFEA</sequence>